<dbReference type="NCBIfam" id="TIGR00724">
    <property type="entry name" value="urea_amlyse_rel"/>
    <property type="match status" value="1"/>
</dbReference>
<comment type="caution">
    <text evidence="6">The sequence shown here is derived from an EMBL/GenBank/DDBJ whole genome shotgun (WGS) entry which is preliminary data.</text>
</comment>
<name>A0A0C7D094_PSEAI</name>
<dbReference type="RefSeq" id="WP_003116236.1">
    <property type="nucleotide sequence ID" value="NZ_AP040361.1"/>
</dbReference>
<evidence type="ECO:0000313" key="8">
    <source>
        <dbReference type="Proteomes" id="UP000253594"/>
    </source>
</evidence>
<keyword evidence="3" id="KW-0067">ATP-binding</keyword>
<evidence type="ECO:0000256" key="2">
    <source>
        <dbReference type="ARBA" id="ARBA00022801"/>
    </source>
</evidence>
<dbReference type="EMBL" id="CVVU01000205">
    <property type="protein sequence ID" value="CRP08551.1"/>
    <property type="molecule type" value="Genomic_DNA"/>
</dbReference>
<evidence type="ECO:0000256" key="3">
    <source>
        <dbReference type="ARBA" id="ARBA00022840"/>
    </source>
</evidence>
<dbReference type="Proteomes" id="UP000045039">
    <property type="component" value="Unassembled WGS sequence"/>
</dbReference>
<keyword evidence="1" id="KW-0547">Nucleotide-binding</keyword>
<evidence type="ECO:0000313" key="7">
    <source>
        <dbReference type="Proteomes" id="UP000045039"/>
    </source>
</evidence>
<dbReference type="Proteomes" id="UP000253594">
    <property type="component" value="Unassembled WGS sequence"/>
</dbReference>
<dbReference type="InterPro" id="IPR052708">
    <property type="entry name" value="PxpC"/>
</dbReference>
<dbReference type="GO" id="GO:0016787">
    <property type="term" value="F:hydrolase activity"/>
    <property type="evidence" value="ECO:0007669"/>
    <property type="project" value="UniProtKB-KW"/>
</dbReference>
<evidence type="ECO:0000256" key="1">
    <source>
        <dbReference type="ARBA" id="ARBA00022741"/>
    </source>
</evidence>
<dbReference type="Pfam" id="PF02626">
    <property type="entry name" value="CT_A_B"/>
    <property type="match status" value="1"/>
</dbReference>
<dbReference type="PANTHER" id="PTHR43309:SF4">
    <property type="entry name" value="CARBOXYLTRANSFERASE DOMAIN-CONTAINING PROTEIN"/>
    <property type="match status" value="1"/>
</dbReference>
<organism evidence="6 8">
    <name type="scientific">Pseudomonas aeruginosa</name>
    <dbReference type="NCBI Taxonomy" id="287"/>
    <lineage>
        <taxon>Bacteria</taxon>
        <taxon>Pseudomonadati</taxon>
        <taxon>Pseudomonadota</taxon>
        <taxon>Gammaproteobacteria</taxon>
        <taxon>Pseudomonadales</taxon>
        <taxon>Pseudomonadaceae</taxon>
        <taxon>Pseudomonas</taxon>
    </lineage>
</organism>
<protein>
    <submittedName>
        <fullName evidence="6">Allophanate hydrolase subunit 2 family protein</fullName>
    </submittedName>
    <submittedName>
        <fullName evidence="5">KipI antagonist</fullName>
    </submittedName>
</protein>
<dbReference type="AlphaFoldDB" id="A0A0C7D094"/>
<feature type="domain" description="Carboxyltransferase" evidence="4">
    <location>
        <begin position="25"/>
        <end position="307"/>
    </location>
</feature>
<dbReference type="InterPro" id="IPR003778">
    <property type="entry name" value="CT_A_B"/>
</dbReference>
<gene>
    <name evidence="5" type="primary">kipA_3</name>
    <name evidence="6" type="ORF">DT376_22915</name>
    <name evidence="5" type="ORF">PAERUG_P19_London_7_VIM_2_05_10_03385</name>
</gene>
<dbReference type="SUPFAM" id="SSF50891">
    <property type="entry name" value="Cyclophilin-like"/>
    <property type="match status" value="1"/>
</dbReference>
<dbReference type="PANTHER" id="PTHR43309">
    <property type="entry name" value="5-OXOPROLINASE SUBUNIT C"/>
    <property type="match status" value="1"/>
</dbReference>
<dbReference type="EMBL" id="QORE01000896">
    <property type="protein sequence ID" value="RCI72589.1"/>
    <property type="molecule type" value="Genomic_DNA"/>
</dbReference>
<dbReference type="SMART" id="SM00797">
    <property type="entry name" value="AHS2"/>
    <property type="match status" value="1"/>
</dbReference>
<reference evidence="5" key="1">
    <citation type="submission" date="2015-06" db="EMBL/GenBank/DDBJ databases">
        <authorList>
            <person name="Radhakrishnan R."/>
            <person name="Underwood A."/>
            <person name="Al-Shahib A."/>
        </authorList>
    </citation>
    <scope>NUCLEOTIDE SEQUENCE</scope>
    <source>
        <strain evidence="5">P19_London_7_VIM_2_05_10</strain>
    </source>
</reference>
<evidence type="ECO:0000313" key="5">
    <source>
        <dbReference type="EMBL" id="CRP08551.1"/>
    </source>
</evidence>
<reference evidence="7" key="2">
    <citation type="submission" date="2015-06" db="EMBL/GenBank/DDBJ databases">
        <authorList>
            <person name="Radhakrishnan Rajesh"/>
            <person name="Underwood Anthony"/>
            <person name="Al-Shahib Ali"/>
        </authorList>
    </citation>
    <scope>NUCLEOTIDE SEQUENCE [LARGE SCALE GENOMIC DNA]</scope>
    <source>
        <strain evidence="7">P19_London_7_VIM_2_05_10</strain>
    </source>
</reference>
<dbReference type="Gene3D" id="2.40.100.10">
    <property type="entry name" value="Cyclophilin-like"/>
    <property type="match status" value="1"/>
</dbReference>
<evidence type="ECO:0000313" key="6">
    <source>
        <dbReference type="EMBL" id="RCI72589.1"/>
    </source>
</evidence>
<proteinExistence type="predicted"/>
<dbReference type="GO" id="GO:0005524">
    <property type="term" value="F:ATP binding"/>
    <property type="evidence" value="ECO:0007669"/>
    <property type="project" value="UniProtKB-KW"/>
</dbReference>
<keyword evidence="2 6" id="KW-0378">Hydrolase</keyword>
<sequence length="309" mass="33451">MNGLRVVKAGPQSLLQDDGRRGWQHLGVSPGGPLDRQAAAWANRLLGNPWGTPLLEIAFGGLVLECRVEATWLALTGARLALTVDGRECLPWSRFRVRRGQRIELGFAEAGQRAYLACAGGFRARPVLGSVACQVRDGLGGLQGDGRILAEGDCLPCAEAGAACPWDASVPWRFQPDYRQQRPLRVLLGGDAAAFDAASRQAFFASAWRISPRSDRMGVRLAGEPLRGAPRAWSQGVVEGAIQVPPDGQPIVLMADRQSMGGYPLLGFVHPLDLSRLAQSPAHSEVTFVESDLATQQADLLRFYRFFRG</sequence>
<dbReference type="InterPro" id="IPR029000">
    <property type="entry name" value="Cyclophilin-like_dom_sf"/>
</dbReference>
<evidence type="ECO:0000259" key="4">
    <source>
        <dbReference type="SMART" id="SM00797"/>
    </source>
</evidence>
<accession>A0A0C7D094</accession>
<reference evidence="6 8" key="3">
    <citation type="submission" date="2018-07" db="EMBL/GenBank/DDBJ databases">
        <title>Mechanisms of high-level aminoglycoside resistance among Gram-negative pathogens in Brazil.</title>
        <authorList>
            <person name="Ballaben A.S."/>
            <person name="Darini A.L.C."/>
            <person name="Doi Y."/>
        </authorList>
    </citation>
    <scope>NUCLEOTIDE SEQUENCE [LARGE SCALE GENOMIC DNA]</scope>
    <source>
        <strain evidence="6 8">B2-305</strain>
    </source>
</reference>